<accession>A0A131Y546</accession>
<feature type="domain" description="GINS subunit" evidence="7">
    <location>
        <begin position="74"/>
        <end position="145"/>
    </location>
</feature>
<dbReference type="SUPFAM" id="SSF158573">
    <property type="entry name" value="GINS helical bundle-like"/>
    <property type="match status" value="1"/>
</dbReference>
<sequence>MASASLDASRGVGSAEDQDDECISTEQLIEKLEEAWLNEKFSPEILPYLGDVVDCLVDQLTHMQENLQQIDKGDFRVTIHRIELDRIQYILTSYMKIRLRKIEKHGAFILNRLRSSRSDQELLSPEELRYARAYIGSFEDYFRDVALVHMPPNLQSFSMSSTDSGPDLDEYVFLKVKREVLGILVDEGTADHRDGEIVDLDQGSQHIMRYRVVADLVKDGSAVLF</sequence>
<evidence type="ECO:0000256" key="6">
    <source>
        <dbReference type="PIRNR" id="PIRNR007764"/>
    </source>
</evidence>
<comment type="similarity">
    <text evidence="2 6">Belongs to the GINS4/SLD5 family.</text>
</comment>
<keyword evidence="4 6" id="KW-0235">DNA replication</keyword>
<dbReference type="GO" id="GO:0006261">
    <property type="term" value="P:DNA-templated DNA replication"/>
    <property type="evidence" value="ECO:0007669"/>
    <property type="project" value="InterPro"/>
</dbReference>
<dbReference type="AlphaFoldDB" id="A0A131Y546"/>
<dbReference type="CDD" id="cd11711">
    <property type="entry name" value="GINS_A_Sld5"/>
    <property type="match status" value="1"/>
</dbReference>
<reference evidence="9" key="1">
    <citation type="submission" date="2016-02" db="EMBL/GenBank/DDBJ databases">
        <title>RNAseq analyses of the midgut from blood- or serum-fed Ixodes ricinus ticks.</title>
        <authorList>
            <person name="Perner J."/>
            <person name="Provaznik J."/>
            <person name="Schrenkova J."/>
            <person name="Urbanova V."/>
            <person name="Ribeiro J.M."/>
            <person name="Kopacek P."/>
        </authorList>
    </citation>
    <scope>NUCLEOTIDE SEQUENCE</scope>
    <source>
        <tissue evidence="9">Gut</tissue>
    </source>
</reference>
<dbReference type="PIRSF" id="PIRSF007764">
    <property type="entry name" value="Sld5"/>
    <property type="match status" value="1"/>
</dbReference>
<dbReference type="Gene3D" id="1.20.58.1030">
    <property type="match status" value="1"/>
</dbReference>
<dbReference type="PANTHER" id="PTHR21206">
    <property type="entry name" value="SLD5 PROTEIN"/>
    <property type="match status" value="1"/>
</dbReference>
<dbReference type="EMBL" id="GEFM01002630">
    <property type="protein sequence ID" value="JAP73166.1"/>
    <property type="molecule type" value="mRNA"/>
</dbReference>
<dbReference type="GO" id="GO:0000727">
    <property type="term" value="P:double-strand break repair via break-induced replication"/>
    <property type="evidence" value="ECO:0007669"/>
    <property type="project" value="TreeGrafter"/>
</dbReference>
<dbReference type="Pfam" id="PF05916">
    <property type="entry name" value="Sld5"/>
    <property type="match status" value="1"/>
</dbReference>
<dbReference type="Gene3D" id="3.40.5.60">
    <property type="match status" value="1"/>
</dbReference>
<comment type="subcellular location">
    <subcellularLocation>
        <location evidence="1 6">Nucleus</location>
    </subcellularLocation>
</comment>
<comment type="function">
    <text evidence="6">The GINS complex plays an essential role in the initiation of DNA replication.</text>
</comment>
<dbReference type="InterPro" id="IPR036224">
    <property type="entry name" value="GINS_bundle-like_dom_sf"/>
</dbReference>
<evidence type="ECO:0000256" key="5">
    <source>
        <dbReference type="ARBA" id="ARBA00023242"/>
    </source>
</evidence>
<evidence type="ECO:0000259" key="7">
    <source>
        <dbReference type="Pfam" id="PF05916"/>
    </source>
</evidence>
<dbReference type="PANTHER" id="PTHR21206:SF0">
    <property type="entry name" value="DNA REPLICATION COMPLEX GINS PROTEIN SLD5"/>
    <property type="match status" value="1"/>
</dbReference>
<evidence type="ECO:0000313" key="9">
    <source>
        <dbReference type="EMBL" id="JAP73166.1"/>
    </source>
</evidence>
<evidence type="ECO:0000256" key="2">
    <source>
        <dbReference type="ARBA" id="ARBA00008187"/>
    </source>
</evidence>
<dbReference type="CDD" id="cd21692">
    <property type="entry name" value="GINS_B_Sld5"/>
    <property type="match status" value="1"/>
</dbReference>
<evidence type="ECO:0000256" key="4">
    <source>
        <dbReference type="ARBA" id="ARBA00022705"/>
    </source>
</evidence>
<dbReference type="SUPFAM" id="SSF160059">
    <property type="entry name" value="PriA/YqbF domain"/>
    <property type="match status" value="1"/>
</dbReference>
<evidence type="ECO:0000256" key="3">
    <source>
        <dbReference type="ARBA" id="ARBA00014804"/>
    </source>
</evidence>
<evidence type="ECO:0000259" key="8">
    <source>
        <dbReference type="Pfam" id="PF16922"/>
    </source>
</evidence>
<evidence type="ECO:0000256" key="1">
    <source>
        <dbReference type="ARBA" id="ARBA00004123"/>
    </source>
</evidence>
<protein>
    <recommendedName>
        <fullName evidence="3 6">DNA replication complex GINS protein SLD5</fullName>
    </recommendedName>
</protein>
<dbReference type="GO" id="GO:0000811">
    <property type="term" value="C:GINS complex"/>
    <property type="evidence" value="ECO:0007669"/>
    <property type="project" value="UniProtKB-UniRule"/>
</dbReference>
<keyword evidence="5 6" id="KW-0539">Nucleus</keyword>
<organism evidence="9">
    <name type="scientific">Ixodes ricinus</name>
    <name type="common">Common tick</name>
    <name type="synonym">Acarus ricinus</name>
    <dbReference type="NCBI Taxonomy" id="34613"/>
    <lineage>
        <taxon>Eukaryota</taxon>
        <taxon>Metazoa</taxon>
        <taxon>Ecdysozoa</taxon>
        <taxon>Arthropoda</taxon>
        <taxon>Chelicerata</taxon>
        <taxon>Arachnida</taxon>
        <taxon>Acari</taxon>
        <taxon>Parasitiformes</taxon>
        <taxon>Ixodida</taxon>
        <taxon>Ixodoidea</taxon>
        <taxon>Ixodidae</taxon>
        <taxon>Ixodinae</taxon>
        <taxon>Ixodes</taxon>
    </lineage>
</organism>
<dbReference type="InterPro" id="IPR038749">
    <property type="entry name" value="Sld5_GINS_A"/>
</dbReference>
<proteinExistence type="evidence at transcript level"/>
<dbReference type="InterPro" id="IPR031633">
    <property type="entry name" value="SLD5_C"/>
</dbReference>
<dbReference type="Pfam" id="PF16922">
    <property type="entry name" value="SLD5_C"/>
    <property type="match status" value="1"/>
</dbReference>
<dbReference type="InterPro" id="IPR008591">
    <property type="entry name" value="GINS_Sld5"/>
</dbReference>
<name>A0A131Y546_IXORI</name>
<feature type="domain" description="DNA replication complex GINS protein SLD5 C-terminal" evidence="8">
    <location>
        <begin position="166"/>
        <end position="224"/>
    </location>
</feature>
<dbReference type="InterPro" id="IPR021151">
    <property type="entry name" value="GINS_A"/>
</dbReference>
<dbReference type="FunFam" id="3.40.5.60:FF:000001">
    <property type="entry name" value="DNA replication complex GINS protein SLD5"/>
    <property type="match status" value="1"/>
</dbReference>